<organism evidence="2 3">
    <name type="scientific">Austropuccinia psidii MF-1</name>
    <dbReference type="NCBI Taxonomy" id="1389203"/>
    <lineage>
        <taxon>Eukaryota</taxon>
        <taxon>Fungi</taxon>
        <taxon>Dikarya</taxon>
        <taxon>Basidiomycota</taxon>
        <taxon>Pucciniomycotina</taxon>
        <taxon>Pucciniomycetes</taxon>
        <taxon>Pucciniales</taxon>
        <taxon>Sphaerophragmiaceae</taxon>
        <taxon>Austropuccinia</taxon>
    </lineage>
</organism>
<reference evidence="2" key="1">
    <citation type="submission" date="2021-03" db="EMBL/GenBank/DDBJ databases">
        <title>Draft genome sequence of rust myrtle Austropuccinia psidii MF-1, a brazilian biotype.</title>
        <authorList>
            <person name="Quecine M.C."/>
            <person name="Pachon D.M.R."/>
            <person name="Bonatelli M.L."/>
            <person name="Correr F.H."/>
            <person name="Franceschini L.M."/>
            <person name="Leite T.F."/>
            <person name="Margarido G.R.A."/>
            <person name="Almeida C.A."/>
            <person name="Ferrarezi J.A."/>
            <person name="Labate C.A."/>
        </authorList>
    </citation>
    <scope>NUCLEOTIDE SEQUENCE</scope>
    <source>
        <strain evidence="2">MF-1</strain>
    </source>
</reference>
<feature type="region of interest" description="Disordered" evidence="1">
    <location>
        <begin position="41"/>
        <end position="102"/>
    </location>
</feature>
<proteinExistence type="predicted"/>
<evidence type="ECO:0000313" key="2">
    <source>
        <dbReference type="EMBL" id="MBW0548715.1"/>
    </source>
</evidence>
<keyword evidence="3" id="KW-1185">Reference proteome</keyword>
<dbReference type="EMBL" id="AVOT02053965">
    <property type="protein sequence ID" value="MBW0548715.1"/>
    <property type="molecule type" value="Genomic_DNA"/>
</dbReference>
<dbReference type="AlphaFoldDB" id="A0A9Q3IRH8"/>
<protein>
    <submittedName>
        <fullName evidence="2">Uncharacterized protein</fullName>
    </submittedName>
</protein>
<feature type="compositionally biased region" description="Low complexity" evidence="1">
    <location>
        <begin position="82"/>
        <end position="94"/>
    </location>
</feature>
<gene>
    <name evidence="2" type="ORF">O181_088430</name>
</gene>
<evidence type="ECO:0000256" key="1">
    <source>
        <dbReference type="SAM" id="MobiDB-lite"/>
    </source>
</evidence>
<name>A0A9Q3IRH8_9BASI</name>
<accession>A0A9Q3IRH8</accession>
<comment type="caution">
    <text evidence="2">The sequence shown here is derived from an EMBL/GenBank/DDBJ whole genome shotgun (WGS) entry which is preliminary data.</text>
</comment>
<sequence length="102" mass="11133">MSNIPLLAVYCNPSSTVSTEFYSDSNTPTFSLGYDFGKKSVPSQPTPIKLPQFKHLPPAAPRQESPNLSKLPNIYVPHSKDGPSQGSIYSSSIPKSPPRTRK</sequence>
<evidence type="ECO:0000313" key="3">
    <source>
        <dbReference type="Proteomes" id="UP000765509"/>
    </source>
</evidence>
<dbReference type="Proteomes" id="UP000765509">
    <property type="component" value="Unassembled WGS sequence"/>
</dbReference>